<protein>
    <submittedName>
        <fullName evidence="1">Uncharacterized protein</fullName>
    </submittedName>
</protein>
<accession>A0ABT8RZ43</accession>
<keyword evidence="2" id="KW-1185">Reference proteome</keyword>
<reference evidence="1" key="1">
    <citation type="submission" date="2023-06" db="EMBL/GenBank/DDBJ databases">
        <authorList>
            <person name="Jiang Y."/>
            <person name="Liu Q."/>
        </authorList>
    </citation>
    <scope>NUCLEOTIDE SEQUENCE</scope>
    <source>
        <strain evidence="1">CGMCC 1.12090</strain>
    </source>
</reference>
<sequence length="62" mass="6767">MTTVTLWLLIFTANGYRPAVVVEHFNTQARCEAAAAEMERLSSARGGPSAQFPACLRVEAVR</sequence>
<organism evidence="1 2">
    <name type="scientific">Variovorax ginsengisoli</name>
    <dbReference type="NCBI Taxonomy" id="363844"/>
    <lineage>
        <taxon>Bacteria</taxon>
        <taxon>Pseudomonadati</taxon>
        <taxon>Pseudomonadota</taxon>
        <taxon>Betaproteobacteria</taxon>
        <taxon>Burkholderiales</taxon>
        <taxon>Comamonadaceae</taxon>
        <taxon>Variovorax</taxon>
    </lineage>
</organism>
<proteinExistence type="predicted"/>
<dbReference type="Proteomes" id="UP001169027">
    <property type="component" value="Unassembled WGS sequence"/>
</dbReference>
<evidence type="ECO:0000313" key="2">
    <source>
        <dbReference type="Proteomes" id="UP001169027"/>
    </source>
</evidence>
<evidence type="ECO:0000313" key="1">
    <source>
        <dbReference type="EMBL" id="MDO1531943.1"/>
    </source>
</evidence>
<gene>
    <name evidence="1" type="ORF">Q2T77_06560</name>
</gene>
<name>A0ABT8RZ43_9BURK</name>
<comment type="caution">
    <text evidence="1">The sequence shown here is derived from an EMBL/GenBank/DDBJ whole genome shotgun (WGS) entry which is preliminary data.</text>
</comment>
<dbReference type="RefSeq" id="WP_301805637.1">
    <property type="nucleotide sequence ID" value="NZ_JAUJZH010000003.1"/>
</dbReference>
<dbReference type="EMBL" id="JAUKVY010000003">
    <property type="protein sequence ID" value="MDO1531943.1"/>
    <property type="molecule type" value="Genomic_DNA"/>
</dbReference>